<protein>
    <submittedName>
        <fullName evidence="2">Uncharacterized protein</fullName>
    </submittedName>
</protein>
<comment type="caution">
    <text evidence="2">The sequence shown here is derived from an EMBL/GenBank/DDBJ whole genome shotgun (WGS) entry which is preliminary data.</text>
</comment>
<proteinExistence type="predicted"/>
<evidence type="ECO:0000313" key="3">
    <source>
        <dbReference type="Proteomes" id="UP000287651"/>
    </source>
</evidence>
<organism evidence="2 3">
    <name type="scientific">Ensete ventricosum</name>
    <name type="common">Abyssinian banana</name>
    <name type="synonym">Musa ensete</name>
    <dbReference type="NCBI Taxonomy" id="4639"/>
    <lineage>
        <taxon>Eukaryota</taxon>
        <taxon>Viridiplantae</taxon>
        <taxon>Streptophyta</taxon>
        <taxon>Embryophyta</taxon>
        <taxon>Tracheophyta</taxon>
        <taxon>Spermatophyta</taxon>
        <taxon>Magnoliopsida</taxon>
        <taxon>Liliopsida</taxon>
        <taxon>Zingiberales</taxon>
        <taxon>Musaceae</taxon>
        <taxon>Ensete</taxon>
    </lineage>
</organism>
<accession>A0A426YMG8</accession>
<dbReference type="AlphaFoldDB" id="A0A426YMG8"/>
<gene>
    <name evidence="2" type="ORF">B296_00044144</name>
</gene>
<feature type="region of interest" description="Disordered" evidence="1">
    <location>
        <begin position="59"/>
        <end position="85"/>
    </location>
</feature>
<dbReference type="EMBL" id="AMZH03011409">
    <property type="protein sequence ID" value="RRT52924.1"/>
    <property type="molecule type" value="Genomic_DNA"/>
</dbReference>
<sequence>MLVWRTLRDQWRHGEQRLVLAAAKRSGRVCRTGEMGTCCQMLEMEEDIRIKKASPLHELGRWKSGIRKRRSDRHNNQKRPQAQRP</sequence>
<dbReference type="Proteomes" id="UP000287651">
    <property type="component" value="Unassembled WGS sequence"/>
</dbReference>
<reference evidence="2 3" key="1">
    <citation type="journal article" date="2014" name="Agronomy (Basel)">
        <title>A Draft Genome Sequence for Ensete ventricosum, the Drought-Tolerant Tree Against Hunger.</title>
        <authorList>
            <person name="Harrison J."/>
            <person name="Moore K.A."/>
            <person name="Paszkiewicz K."/>
            <person name="Jones T."/>
            <person name="Grant M."/>
            <person name="Ambacheew D."/>
            <person name="Muzemil S."/>
            <person name="Studholme D.J."/>
        </authorList>
    </citation>
    <scope>NUCLEOTIDE SEQUENCE [LARGE SCALE GENOMIC DNA]</scope>
</reference>
<name>A0A426YMG8_ENSVE</name>
<evidence type="ECO:0000313" key="2">
    <source>
        <dbReference type="EMBL" id="RRT52924.1"/>
    </source>
</evidence>
<evidence type="ECO:0000256" key="1">
    <source>
        <dbReference type="SAM" id="MobiDB-lite"/>
    </source>
</evidence>